<keyword evidence="2" id="KW-1133">Transmembrane helix</keyword>
<feature type="region of interest" description="Disordered" evidence="1">
    <location>
        <begin position="149"/>
        <end position="169"/>
    </location>
</feature>
<reference evidence="3 4" key="1">
    <citation type="submission" date="2018-06" db="EMBL/GenBank/DDBJ databases">
        <title>Sphaerisporangium craniellae sp. nov., isolated from a marine sponge in the South China Sea.</title>
        <authorList>
            <person name="Li L."/>
        </authorList>
    </citation>
    <scope>NUCLEOTIDE SEQUENCE [LARGE SCALE GENOMIC DNA]</scope>
    <source>
        <strain evidence="3 4">CCTCC AA 208026</strain>
    </source>
</reference>
<proteinExistence type="predicted"/>
<feature type="compositionally biased region" description="Basic and acidic residues" evidence="1">
    <location>
        <begin position="338"/>
        <end position="349"/>
    </location>
</feature>
<comment type="caution">
    <text evidence="3">The sequence shown here is derived from an EMBL/GenBank/DDBJ whole genome shotgun (WGS) entry which is preliminary data.</text>
</comment>
<gene>
    <name evidence="3" type="ORF">DQ384_09895</name>
</gene>
<sequence length="445" mass="46631">MSLASLGAVALPANVSVADTDNFAYTYSCKRKLSDVYETLKVQVSVPKSVHVGEPLAVTWNVTSSDVTSPASFKAGGKVSFTGSVVVDGLWKGELDSDGTKDQAELASGQKLVLPSGVSGAVSTTKEGKITVIPKDVVIDFTPPAGSALINDDAGDTEPESPGAGNHDHEAIKYTGKWFYSGETDPSRAGDHEKDVHATDQVSDRALVTFVGTGIEYITERYKDMGAVEIRLDKESAPSVERDASKDVNGSPAEERESKQVLWSVHDLPYGEHRLWLINKAAAPGKYMLVDAFNVITDPLSSPAEYYRATCTSNDDLMPVTVDVLPPVKDSNDGNNDGDGHISDGDDSVRGVVVLSGGGQGHGAPTATATATKTVTPKPKASSTPQVRVTPKGGAHTGEASDRDNGTASLLIGYGTALALGGLGGRLLLRRRRAAHRSTGRGSLG</sequence>
<dbReference type="OrthoDB" id="3535985at2"/>
<dbReference type="Gene3D" id="2.60.120.260">
    <property type="entry name" value="Galactose-binding domain-like"/>
    <property type="match status" value="1"/>
</dbReference>
<feature type="compositionally biased region" description="Low complexity" evidence="1">
    <location>
        <begin position="363"/>
        <end position="385"/>
    </location>
</feature>
<feature type="compositionally biased region" description="Basic and acidic residues" evidence="1">
    <location>
        <begin position="236"/>
        <end position="246"/>
    </location>
</feature>
<name>A0A367FQ64_9ACTN</name>
<evidence type="ECO:0000313" key="3">
    <source>
        <dbReference type="EMBL" id="RCG31830.1"/>
    </source>
</evidence>
<dbReference type="EMBL" id="QOIL01000004">
    <property type="protein sequence ID" value="RCG31830.1"/>
    <property type="molecule type" value="Genomic_DNA"/>
</dbReference>
<keyword evidence="2" id="KW-0812">Transmembrane</keyword>
<dbReference type="RefSeq" id="WP_114028400.1">
    <property type="nucleotide sequence ID" value="NZ_QOIL01000004.1"/>
</dbReference>
<feature type="region of interest" description="Disordered" evidence="1">
    <location>
        <begin position="236"/>
        <end position="256"/>
    </location>
</feature>
<evidence type="ECO:0000313" key="4">
    <source>
        <dbReference type="Proteomes" id="UP000253094"/>
    </source>
</evidence>
<keyword evidence="2" id="KW-0472">Membrane</keyword>
<feature type="region of interest" description="Disordered" evidence="1">
    <location>
        <begin position="327"/>
        <end position="404"/>
    </location>
</feature>
<keyword evidence="4" id="KW-1185">Reference proteome</keyword>
<dbReference type="Proteomes" id="UP000253094">
    <property type="component" value="Unassembled WGS sequence"/>
</dbReference>
<dbReference type="AlphaFoldDB" id="A0A367FQ64"/>
<protein>
    <submittedName>
        <fullName evidence="3">Uncharacterized protein</fullName>
    </submittedName>
</protein>
<feature type="transmembrane region" description="Helical" evidence="2">
    <location>
        <begin position="411"/>
        <end position="429"/>
    </location>
</feature>
<accession>A0A367FQ64</accession>
<evidence type="ECO:0000256" key="2">
    <source>
        <dbReference type="SAM" id="Phobius"/>
    </source>
</evidence>
<evidence type="ECO:0000256" key="1">
    <source>
        <dbReference type="SAM" id="MobiDB-lite"/>
    </source>
</evidence>
<organism evidence="3 4">
    <name type="scientific">Sphaerisporangium album</name>
    <dbReference type="NCBI Taxonomy" id="509200"/>
    <lineage>
        <taxon>Bacteria</taxon>
        <taxon>Bacillati</taxon>
        <taxon>Actinomycetota</taxon>
        <taxon>Actinomycetes</taxon>
        <taxon>Streptosporangiales</taxon>
        <taxon>Streptosporangiaceae</taxon>
        <taxon>Sphaerisporangium</taxon>
    </lineage>
</organism>